<organism evidence="2 3">
    <name type="scientific">Cohnella zeiphila</name>
    <dbReference type="NCBI Taxonomy" id="2761120"/>
    <lineage>
        <taxon>Bacteria</taxon>
        <taxon>Bacillati</taxon>
        <taxon>Bacillota</taxon>
        <taxon>Bacilli</taxon>
        <taxon>Bacillales</taxon>
        <taxon>Paenibacillaceae</taxon>
        <taxon>Cohnella</taxon>
    </lineage>
</organism>
<dbReference type="EMBL" id="JACJVO010000045">
    <property type="protein sequence ID" value="MBB6735173.1"/>
    <property type="molecule type" value="Genomic_DNA"/>
</dbReference>
<proteinExistence type="predicted"/>
<feature type="region of interest" description="Disordered" evidence="1">
    <location>
        <begin position="1"/>
        <end position="20"/>
    </location>
</feature>
<dbReference type="Pfam" id="PF13025">
    <property type="entry name" value="DUF3886"/>
    <property type="match status" value="1"/>
</dbReference>
<feature type="compositionally biased region" description="Basic and acidic residues" evidence="1">
    <location>
        <begin position="42"/>
        <end position="70"/>
    </location>
</feature>
<dbReference type="InterPro" id="IPR024980">
    <property type="entry name" value="DUF3886"/>
</dbReference>
<dbReference type="RefSeq" id="WP_185132830.1">
    <property type="nucleotide sequence ID" value="NZ_JACJVO010000045.1"/>
</dbReference>
<name>A0A7X0W0L0_9BACL</name>
<evidence type="ECO:0000313" key="3">
    <source>
        <dbReference type="Proteomes" id="UP000564644"/>
    </source>
</evidence>
<reference evidence="2 3" key="1">
    <citation type="submission" date="2020-08" db="EMBL/GenBank/DDBJ databases">
        <title>Cohnella phylogeny.</title>
        <authorList>
            <person name="Dunlap C."/>
        </authorList>
    </citation>
    <scope>NUCLEOTIDE SEQUENCE [LARGE SCALE GENOMIC DNA]</scope>
    <source>
        <strain evidence="2 3">CBP 2801</strain>
    </source>
</reference>
<evidence type="ECO:0000256" key="1">
    <source>
        <dbReference type="SAM" id="MobiDB-lite"/>
    </source>
</evidence>
<gene>
    <name evidence="2" type="ORF">H7C18_30105</name>
</gene>
<protein>
    <submittedName>
        <fullName evidence="2">YqkE family protein</fullName>
    </submittedName>
</protein>
<accession>A0A7X0W0L0</accession>
<dbReference type="Proteomes" id="UP000564644">
    <property type="component" value="Unassembled WGS sequence"/>
</dbReference>
<comment type="caution">
    <text evidence="2">The sequence shown here is derived from an EMBL/GenBank/DDBJ whole genome shotgun (WGS) entry which is preliminary data.</text>
</comment>
<feature type="region of interest" description="Disordered" evidence="1">
    <location>
        <begin position="42"/>
        <end position="72"/>
    </location>
</feature>
<keyword evidence="3" id="KW-1185">Reference proteome</keyword>
<dbReference type="AlphaFoldDB" id="A0A7X0W0L0"/>
<evidence type="ECO:0000313" key="2">
    <source>
        <dbReference type="EMBL" id="MBB6735173.1"/>
    </source>
</evidence>
<sequence length="86" mass="9959">MAKKRPAPARKPETAEAPAATLKDLLNAETLGKLKAQADALKAEEASRKEEKRRQEEEAREAERKRRENDFEYLLNESGMDWKKYK</sequence>